<comment type="caution">
    <text evidence="1">The sequence shown here is derived from an EMBL/GenBank/DDBJ whole genome shotgun (WGS) entry which is preliminary data.</text>
</comment>
<proteinExistence type="predicted"/>
<evidence type="ECO:0000313" key="2">
    <source>
        <dbReference type="Proteomes" id="UP001642464"/>
    </source>
</evidence>
<protein>
    <submittedName>
        <fullName evidence="1">Uncharacterized protein</fullName>
    </submittedName>
</protein>
<dbReference type="Proteomes" id="UP001642464">
    <property type="component" value="Unassembled WGS sequence"/>
</dbReference>
<evidence type="ECO:0000313" key="1">
    <source>
        <dbReference type="EMBL" id="CAK9115539.1"/>
    </source>
</evidence>
<sequence>MALSLPGGTKRGSIFNRVYTTVVGPDGTSTADISLGQRKTLADEVKEACHKLGLVSDGPLEESFVLTIGHGAGSVIATKGHLSKYLEQSNPEKLHCRKVSEVAMSLVASLEAPSETAREKAYLQLLKAVKNEYLLYEVICKRNGIQVALREAQATQCRTRPPLALVCSLLNDDNAEDWLDERQDCKELGIQLFRYLLVAIFEDGADPSICHLCLTIVMSLLQKLPSLQDVVNQVIQEEREKEEKGEVSPVASNLSIDDDDEHDASFQSCAANLLLASLQEDDPKLQEERYDNLLVAYTGACTELASAAVAGTSSSAPEELVKLERRIEHLQGLNRKLKAQLRLKWAAMIKMAKFVFVDDDVIDRSLEPVIRIGWDGFKWNKGYSLLHYAADCVTDPEAAKENKRGRGADG</sequence>
<gene>
    <name evidence="1" type="ORF">SCF082_LOCUS53469</name>
</gene>
<keyword evidence="2" id="KW-1185">Reference proteome</keyword>
<organism evidence="1 2">
    <name type="scientific">Durusdinium trenchii</name>
    <dbReference type="NCBI Taxonomy" id="1381693"/>
    <lineage>
        <taxon>Eukaryota</taxon>
        <taxon>Sar</taxon>
        <taxon>Alveolata</taxon>
        <taxon>Dinophyceae</taxon>
        <taxon>Suessiales</taxon>
        <taxon>Symbiodiniaceae</taxon>
        <taxon>Durusdinium</taxon>
    </lineage>
</organism>
<dbReference type="EMBL" id="CAXAMM010044650">
    <property type="protein sequence ID" value="CAK9115539.1"/>
    <property type="molecule type" value="Genomic_DNA"/>
</dbReference>
<accession>A0ABP0SSW6</accession>
<reference evidence="1 2" key="1">
    <citation type="submission" date="2024-02" db="EMBL/GenBank/DDBJ databases">
        <authorList>
            <person name="Chen Y."/>
            <person name="Shah S."/>
            <person name="Dougan E. K."/>
            <person name="Thang M."/>
            <person name="Chan C."/>
        </authorList>
    </citation>
    <scope>NUCLEOTIDE SEQUENCE [LARGE SCALE GENOMIC DNA]</scope>
</reference>
<name>A0ABP0SSW6_9DINO</name>